<keyword evidence="1" id="KW-0677">Repeat</keyword>
<keyword evidence="5" id="KW-1185">Reference proteome</keyword>
<dbReference type="Pfam" id="PF00581">
    <property type="entry name" value="Rhodanese"/>
    <property type="match status" value="3"/>
</dbReference>
<sequence length="466" mass="53750">MKKLTLYLTLLIALLLTACSGNKSIESRERRTISQEEAKELIDNSNYIFVDLRTVDEYIGWPIDIQREGHIKGAVDFPESWFSLIERDKELSKELQRRGIHSDKTLILYTRYGGVDDRIIQRLTSLGYEDVAVLEGGIKKWAADKKLPMEKLKNYEIYVYPQWIDDLRAGKKVANYDGRPFIILEVSYRQKPAGQIPGSIHIDDSLNHLRGERNFLKYRNIPLEVKSKFWNRPSDKKIEETLLSLGITKDTMVILYGPNLLAANRCAAVMKYAGVEDIRILNGGSKRLETENYPFVQGYASPKPAKDFGAQIPVNPEVLIDFEDEMRIMKSTNSVVASIRSWKEYIGEVTGYTYIDDKGDIAEARFGYAGSDPYHMQDYRNVDNTMFNYKVIEERWNRWGITPEREVAFHCGTGWRASETYFYALSMGWENIHVYDGGWYEWHMKDAPRKPLGVPEDAPEVPVAMF</sequence>
<accession>A0A9W6GQB6</accession>
<proteinExistence type="predicted"/>
<dbReference type="InterPro" id="IPR001763">
    <property type="entry name" value="Rhodanese-like_dom"/>
</dbReference>
<evidence type="ECO:0000256" key="2">
    <source>
        <dbReference type="SAM" id="SignalP"/>
    </source>
</evidence>
<feature type="domain" description="Rhodanese" evidence="3">
    <location>
        <begin position="392"/>
        <end position="451"/>
    </location>
</feature>
<dbReference type="PANTHER" id="PTHR43855">
    <property type="entry name" value="THIOSULFATE SULFURTRANSFERASE"/>
    <property type="match status" value="1"/>
</dbReference>
<feature type="domain" description="Rhodanese" evidence="3">
    <location>
        <begin position="43"/>
        <end position="150"/>
    </location>
</feature>
<dbReference type="Proteomes" id="UP001144471">
    <property type="component" value="Unassembled WGS sequence"/>
</dbReference>
<evidence type="ECO:0000313" key="5">
    <source>
        <dbReference type="Proteomes" id="UP001144471"/>
    </source>
</evidence>
<gene>
    <name evidence="4" type="ORF">PM10SUCC1_38450</name>
</gene>
<dbReference type="CDD" id="cd00158">
    <property type="entry name" value="RHOD"/>
    <property type="match status" value="1"/>
</dbReference>
<dbReference type="PROSITE" id="PS51257">
    <property type="entry name" value="PROKAR_LIPOPROTEIN"/>
    <property type="match status" value="1"/>
</dbReference>
<dbReference type="PROSITE" id="PS50206">
    <property type="entry name" value="RHODANESE_3"/>
    <property type="match status" value="3"/>
</dbReference>
<comment type="caution">
    <text evidence="4">The sequence shown here is derived from an EMBL/GenBank/DDBJ whole genome shotgun (WGS) entry which is preliminary data.</text>
</comment>
<protein>
    <submittedName>
        <fullName evidence="4">Thiosulfate sulfurtransferase</fullName>
    </submittedName>
</protein>
<dbReference type="Gene3D" id="3.40.250.10">
    <property type="entry name" value="Rhodanese-like domain"/>
    <property type="match status" value="3"/>
</dbReference>
<feature type="chain" id="PRO_5040926765" evidence="2">
    <location>
        <begin position="24"/>
        <end position="466"/>
    </location>
</feature>
<evidence type="ECO:0000256" key="1">
    <source>
        <dbReference type="ARBA" id="ARBA00022737"/>
    </source>
</evidence>
<name>A0A9W6GQB6_9FUSO</name>
<dbReference type="PANTHER" id="PTHR43855:SF1">
    <property type="entry name" value="THIOSULFATE SULFURTRANSFERASE"/>
    <property type="match status" value="1"/>
</dbReference>
<dbReference type="InterPro" id="IPR051126">
    <property type="entry name" value="Thiosulfate_sulfurtransferase"/>
</dbReference>
<keyword evidence="2" id="KW-0732">Signal</keyword>
<dbReference type="RefSeq" id="WP_281838106.1">
    <property type="nucleotide sequence ID" value="NZ_BSDY01000047.1"/>
</dbReference>
<feature type="signal peptide" evidence="2">
    <location>
        <begin position="1"/>
        <end position="23"/>
    </location>
</feature>
<dbReference type="SUPFAM" id="SSF52821">
    <property type="entry name" value="Rhodanese/Cell cycle control phosphatase"/>
    <property type="match status" value="3"/>
</dbReference>
<reference evidence="4" key="1">
    <citation type="submission" date="2022-12" db="EMBL/GenBank/DDBJ databases">
        <title>Reference genome sequencing for broad-spectrum identification of bacterial and archaeal isolates by mass spectrometry.</title>
        <authorList>
            <person name="Sekiguchi Y."/>
            <person name="Tourlousse D.M."/>
        </authorList>
    </citation>
    <scope>NUCLEOTIDE SEQUENCE</scope>
    <source>
        <strain evidence="4">10succ1</strain>
    </source>
</reference>
<evidence type="ECO:0000259" key="3">
    <source>
        <dbReference type="PROSITE" id="PS50206"/>
    </source>
</evidence>
<dbReference type="InterPro" id="IPR036873">
    <property type="entry name" value="Rhodanese-like_dom_sf"/>
</dbReference>
<dbReference type="AlphaFoldDB" id="A0A9W6GQB6"/>
<feature type="domain" description="Rhodanese" evidence="3">
    <location>
        <begin position="177"/>
        <end position="297"/>
    </location>
</feature>
<organism evidence="4 5">
    <name type="scientific">Propionigenium maris DSM 9537</name>
    <dbReference type="NCBI Taxonomy" id="1123000"/>
    <lineage>
        <taxon>Bacteria</taxon>
        <taxon>Fusobacteriati</taxon>
        <taxon>Fusobacteriota</taxon>
        <taxon>Fusobacteriia</taxon>
        <taxon>Fusobacteriales</taxon>
        <taxon>Fusobacteriaceae</taxon>
        <taxon>Propionigenium</taxon>
    </lineage>
</organism>
<evidence type="ECO:0000313" key="4">
    <source>
        <dbReference type="EMBL" id="GLI58331.1"/>
    </source>
</evidence>
<dbReference type="EMBL" id="BSDY01000047">
    <property type="protein sequence ID" value="GLI58331.1"/>
    <property type="molecule type" value="Genomic_DNA"/>
</dbReference>
<dbReference type="SMART" id="SM00450">
    <property type="entry name" value="RHOD"/>
    <property type="match status" value="3"/>
</dbReference>